<reference evidence="3" key="1">
    <citation type="journal article" date="2019" name="Int. J. Syst. Evol. Microbiol.">
        <title>The Global Catalogue of Microorganisms (GCM) 10K type strain sequencing project: providing services to taxonomists for standard genome sequencing and annotation.</title>
        <authorList>
            <consortium name="The Broad Institute Genomics Platform"/>
            <consortium name="The Broad Institute Genome Sequencing Center for Infectious Disease"/>
            <person name="Wu L."/>
            <person name="Ma J."/>
        </authorList>
    </citation>
    <scope>NUCLEOTIDE SEQUENCE [LARGE SCALE GENOMIC DNA]</scope>
    <source>
        <strain evidence="3">JCM 30234</strain>
    </source>
</reference>
<accession>A0ABW2UTN5</accession>
<evidence type="ECO:0000313" key="3">
    <source>
        <dbReference type="Proteomes" id="UP001596620"/>
    </source>
</evidence>
<feature type="domain" description="SGNH hydrolase-type esterase" evidence="1">
    <location>
        <begin position="7"/>
        <end position="198"/>
    </location>
</feature>
<dbReference type="Proteomes" id="UP001596620">
    <property type="component" value="Unassembled WGS sequence"/>
</dbReference>
<proteinExistence type="predicted"/>
<gene>
    <name evidence="2" type="ORF">ACFQU8_04345</name>
</gene>
<dbReference type="RefSeq" id="WP_382357960.1">
    <property type="nucleotide sequence ID" value="NZ_JBHTGR010000006.1"/>
</dbReference>
<dbReference type="Gene3D" id="3.40.50.1110">
    <property type="entry name" value="SGNH hydrolase"/>
    <property type="match status" value="1"/>
</dbReference>
<dbReference type="InterPro" id="IPR051532">
    <property type="entry name" value="Ester_Hydrolysis_Enzymes"/>
</dbReference>
<protein>
    <submittedName>
        <fullName evidence="2">GDSL-type esterase/lipase family protein</fullName>
    </submittedName>
</protein>
<sequence>MQKRIVCFGDSNTWGYDAENEVRFSETVRWPCRLQQWLGDAYQVIEEGLMGRTSVCDDPLNEGLNALNYIYPCLKSHAPLELVIIMLGTNDTKERFGLTAYNIAQGIARLARKAERSESGQGSDTPHVLVVAPPRINPGYRHTDVNLSMGQNCDVKSHEFPVYLEQLLAGTGIDFLDASEEAAMNPIDCMHLTKDGHRSLAEHIFIRVRPLL</sequence>
<keyword evidence="3" id="KW-1185">Reference proteome</keyword>
<dbReference type="Pfam" id="PF13472">
    <property type="entry name" value="Lipase_GDSL_2"/>
    <property type="match status" value="1"/>
</dbReference>
<dbReference type="PANTHER" id="PTHR30383">
    <property type="entry name" value="THIOESTERASE 1/PROTEASE 1/LYSOPHOSPHOLIPASE L1"/>
    <property type="match status" value="1"/>
</dbReference>
<organism evidence="2 3">
    <name type="scientific">Lentibacillus kimchii</name>
    <dbReference type="NCBI Taxonomy" id="1542911"/>
    <lineage>
        <taxon>Bacteria</taxon>
        <taxon>Bacillati</taxon>
        <taxon>Bacillota</taxon>
        <taxon>Bacilli</taxon>
        <taxon>Bacillales</taxon>
        <taxon>Bacillaceae</taxon>
        <taxon>Lentibacillus</taxon>
    </lineage>
</organism>
<dbReference type="PANTHER" id="PTHR30383:SF29">
    <property type="entry name" value="SGNH HYDROLASE-TYPE ESTERASE DOMAIN-CONTAINING PROTEIN"/>
    <property type="match status" value="1"/>
</dbReference>
<dbReference type="SUPFAM" id="SSF52266">
    <property type="entry name" value="SGNH hydrolase"/>
    <property type="match status" value="1"/>
</dbReference>
<dbReference type="EMBL" id="JBHTGR010000006">
    <property type="protein sequence ID" value="MFC7746471.1"/>
    <property type="molecule type" value="Genomic_DNA"/>
</dbReference>
<name>A0ABW2UTN5_9BACI</name>
<evidence type="ECO:0000259" key="1">
    <source>
        <dbReference type="Pfam" id="PF13472"/>
    </source>
</evidence>
<dbReference type="InterPro" id="IPR036514">
    <property type="entry name" value="SGNH_hydro_sf"/>
</dbReference>
<comment type="caution">
    <text evidence="2">The sequence shown here is derived from an EMBL/GenBank/DDBJ whole genome shotgun (WGS) entry which is preliminary data.</text>
</comment>
<dbReference type="InterPro" id="IPR013830">
    <property type="entry name" value="SGNH_hydro"/>
</dbReference>
<evidence type="ECO:0000313" key="2">
    <source>
        <dbReference type="EMBL" id="MFC7746471.1"/>
    </source>
</evidence>